<protein>
    <submittedName>
        <fullName evidence="2">Uncharacterized protein</fullName>
    </submittedName>
</protein>
<dbReference type="AlphaFoldDB" id="A0A4E9EHJ5"/>
<accession>A0A4E9EHJ5</accession>
<feature type="region of interest" description="Disordered" evidence="1">
    <location>
        <begin position="1"/>
        <end position="29"/>
    </location>
</feature>
<evidence type="ECO:0000256" key="1">
    <source>
        <dbReference type="SAM" id="MobiDB-lite"/>
    </source>
</evidence>
<sequence>MYPLSTRPGCEDSVEGFEGRDSGDHDASRASLKKWGRMNPYAYQDHRDVLWYVILKTRRYLIRKSFIVEVKATHRVRTLLWLGYHVAMRKVMKFASAVSGIIDTRPAFSHRPLKHVARLSRSKAKKGVHSEHKYLKYSVLWCQKSSVRRFSLPSAIAILKLEGQSSTFGVSPAASHVDVTRVHGRAGRRDNALANSSCFHTLVRRYCSPFSNQFTGEAHTHSHTHTLDVRDKVCG</sequence>
<dbReference type="EMBL" id="CAAKMV010000163">
    <property type="protein sequence ID" value="VIO62565.1"/>
    <property type="molecule type" value="Genomic_DNA"/>
</dbReference>
<reference evidence="2" key="1">
    <citation type="submission" date="2019-04" db="EMBL/GenBank/DDBJ databases">
        <authorList>
            <person name="Melise S."/>
            <person name="Noan J."/>
            <person name="Okalmin O."/>
        </authorList>
    </citation>
    <scope>NUCLEOTIDE SEQUENCE</scope>
    <source>
        <strain evidence="2">FN9</strain>
    </source>
</reference>
<organism evidence="2">
    <name type="scientific">Gibberella zeae</name>
    <name type="common">Wheat head blight fungus</name>
    <name type="synonym">Fusarium graminearum</name>
    <dbReference type="NCBI Taxonomy" id="5518"/>
    <lineage>
        <taxon>Eukaryota</taxon>
        <taxon>Fungi</taxon>
        <taxon>Dikarya</taxon>
        <taxon>Ascomycota</taxon>
        <taxon>Pezizomycotina</taxon>
        <taxon>Sordariomycetes</taxon>
        <taxon>Hypocreomycetidae</taxon>
        <taxon>Hypocreales</taxon>
        <taxon>Nectriaceae</taxon>
        <taxon>Fusarium</taxon>
    </lineage>
</organism>
<evidence type="ECO:0000313" key="2">
    <source>
        <dbReference type="EMBL" id="VIO62565.1"/>
    </source>
</evidence>
<proteinExistence type="predicted"/>
<name>A0A4E9EHJ5_GIBZA</name>
<feature type="compositionally biased region" description="Basic and acidic residues" evidence="1">
    <location>
        <begin position="17"/>
        <end position="28"/>
    </location>
</feature>
<gene>
    <name evidence="2" type="ORF">FUG_LOCUS477504</name>
</gene>